<evidence type="ECO:0008006" key="4">
    <source>
        <dbReference type="Google" id="ProtNLM"/>
    </source>
</evidence>
<dbReference type="GeneID" id="92072925"/>
<keyword evidence="3" id="KW-1185">Reference proteome</keyword>
<dbReference type="Proteomes" id="UP001391051">
    <property type="component" value="Unassembled WGS sequence"/>
</dbReference>
<proteinExistence type="predicted"/>
<accession>A0ABR1QTU1</accession>
<feature type="compositionally biased region" description="Basic residues" evidence="1">
    <location>
        <begin position="159"/>
        <end position="168"/>
    </location>
</feature>
<evidence type="ECO:0000256" key="1">
    <source>
        <dbReference type="SAM" id="MobiDB-lite"/>
    </source>
</evidence>
<dbReference type="SUPFAM" id="SSF48403">
    <property type="entry name" value="Ankyrin repeat"/>
    <property type="match status" value="1"/>
</dbReference>
<organism evidence="2 3">
    <name type="scientific">Apiospora aurea</name>
    <dbReference type="NCBI Taxonomy" id="335848"/>
    <lineage>
        <taxon>Eukaryota</taxon>
        <taxon>Fungi</taxon>
        <taxon>Dikarya</taxon>
        <taxon>Ascomycota</taxon>
        <taxon>Pezizomycotina</taxon>
        <taxon>Sordariomycetes</taxon>
        <taxon>Xylariomycetidae</taxon>
        <taxon>Amphisphaeriales</taxon>
        <taxon>Apiosporaceae</taxon>
        <taxon>Apiospora</taxon>
    </lineage>
</organism>
<dbReference type="Gene3D" id="1.25.40.20">
    <property type="entry name" value="Ankyrin repeat-containing domain"/>
    <property type="match status" value="1"/>
</dbReference>
<sequence length="183" mass="20184">MTRLLLDNGAGIHVRNEHGIGAIHYAAQTRDPVVIQHIFETGGDSTALDGHGWTTIHQFVYYYDDNFLLDDEGSPLPGYAIKDGREILHRACGTEYLSRLSTNRNLDGQKARGPINYLRRPSSDPEERVVASPKAILQHLAAASGGLPGRQLVLCRPARSPRRPRQRHTGASTTRSGPRGWSV</sequence>
<feature type="region of interest" description="Disordered" evidence="1">
    <location>
        <begin position="157"/>
        <end position="183"/>
    </location>
</feature>
<name>A0ABR1QTU1_9PEZI</name>
<reference evidence="2 3" key="1">
    <citation type="submission" date="2023-01" db="EMBL/GenBank/DDBJ databases">
        <title>Analysis of 21 Apiospora genomes using comparative genomics revels a genus with tremendous synthesis potential of carbohydrate active enzymes and secondary metabolites.</title>
        <authorList>
            <person name="Sorensen T."/>
        </authorList>
    </citation>
    <scope>NUCLEOTIDE SEQUENCE [LARGE SCALE GENOMIC DNA]</scope>
    <source>
        <strain evidence="2 3">CBS 24483</strain>
    </source>
</reference>
<dbReference type="EMBL" id="JAQQWE010000002">
    <property type="protein sequence ID" value="KAK7962816.1"/>
    <property type="molecule type" value="Genomic_DNA"/>
</dbReference>
<evidence type="ECO:0000313" key="3">
    <source>
        <dbReference type="Proteomes" id="UP001391051"/>
    </source>
</evidence>
<gene>
    <name evidence="2" type="ORF">PG986_003641</name>
</gene>
<dbReference type="InterPro" id="IPR036770">
    <property type="entry name" value="Ankyrin_rpt-contain_sf"/>
</dbReference>
<evidence type="ECO:0000313" key="2">
    <source>
        <dbReference type="EMBL" id="KAK7962816.1"/>
    </source>
</evidence>
<protein>
    <recommendedName>
        <fullName evidence="4">Ankyrin repeat protein</fullName>
    </recommendedName>
</protein>
<comment type="caution">
    <text evidence="2">The sequence shown here is derived from an EMBL/GenBank/DDBJ whole genome shotgun (WGS) entry which is preliminary data.</text>
</comment>
<dbReference type="RefSeq" id="XP_066704927.1">
    <property type="nucleotide sequence ID" value="XM_066839863.1"/>
</dbReference>